<organism evidence="1 2">
    <name type="scientific">Tanacetum coccineum</name>
    <dbReference type="NCBI Taxonomy" id="301880"/>
    <lineage>
        <taxon>Eukaryota</taxon>
        <taxon>Viridiplantae</taxon>
        <taxon>Streptophyta</taxon>
        <taxon>Embryophyta</taxon>
        <taxon>Tracheophyta</taxon>
        <taxon>Spermatophyta</taxon>
        <taxon>Magnoliopsida</taxon>
        <taxon>eudicotyledons</taxon>
        <taxon>Gunneridae</taxon>
        <taxon>Pentapetalae</taxon>
        <taxon>asterids</taxon>
        <taxon>campanulids</taxon>
        <taxon>Asterales</taxon>
        <taxon>Asteraceae</taxon>
        <taxon>Asteroideae</taxon>
        <taxon>Anthemideae</taxon>
        <taxon>Anthemidinae</taxon>
        <taxon>Tanacetum</taxon>
    </lineage>
</organism>
<name>A0ABQ5CB90_9ASTR</name>
<dbReference type="EMBL" id="BQNB010014124">
    <property type="protein sequence ID" value="GJT24300.1"/>
    <property type="molecule type" value="Genomic_DNA"/>
</dbReference>
<evidence type="ECO:0000313" key="2">
    <source>
        <dbReference type="Proteomes" id="UP001151760"/>
    </source>
</evidence>
<comment type="caution">
    <text evidence="1">The sequence shown here is derived from an EMBL/GenBank/DDBJ whole genome shotgun (WGS) entry which is preliminary data.</text>
</comment>
<reference evidence="1" key="1">
    <citation type="journal article" date="2022" name="Int. J. Mol. Sci.">
        <title>Draft Genome of Tanacetum Coccineum: Genomic Comparison of Closely Related Tanacetum-Family Plants.</title>
        <authorList>
            <person name="Yamashiro T."/>
            <person name="Shiraishi A."/>
            <person name="Nakayama K."/>
            <person name="Satake H."/>
        </authorList>
    </citation>
    <scope>NUCLEOTIDE SEQUENCE</scope>
</reference>
<dbReference type="Proteomes" id="UP001151760">
    <property type="component" value="Unassembled WGS sequence"/>
</dbReference>
<reference evidence="1" key="2">
    <citation type="submission" date="2022-01" db="EMBL/GenBank/DDBJ databases">
        <authorList>
            <person name="Yamashiro T."/>
            <person name="Shiraishi A."/>
            <person name="Satake H."/>
            <person name="Nakayama K."/>
        </authorList>
    </citation>
    <scope>NUCLEOTIDE SEQUENCE</scope>
</reference>
<dbReference type="PANTHER" id="PTHR33223">
    <property type="entry name" value="CCHC-TYPE DOMAIN-CONTAINING PROTEIN"/>
    <property type="match status" value="1"/>
</dbReference>
<accession>A0ABQ5CB90</accession>
<gene>
    <name evidence="1" type="ORF">Tco_0894237</name>
</gene>
<protein>
    <recommendedName>
        <fullName evidence="3">Reverse transcriptase domain-containing protein</fullName>
    </recommendedName>
</protein>
<evidence type="ECO:0008006" key="3">
    <source>
        <dbReference type="Google" id="ProtNLM"/>
    </source>
</evidence>
<proteinExistence type="predicted"/>
<keyword evidence="2" id="KW-1185">Reference proteome</keyword>
<evidence type="ECO:0000313" key="1">
    <source>
        <dbReference type="EMBL" id="GJT24300.1"/>
    </source>
</evidence>
<dbReference type="PANTHER" id="PTHR33223:SF11">
    <property type="entry name" value="ELEMENT PROTEIN, PUTATIVE-RELATED"/>
    <property type="match status" value="1"/>
</dbReference>
<sequence>MGGFACAGDGERWCAGKDGGVLLASDQQPSVKSIAVAPHSRGRYWSALNHGDNFTVKGHHISMIKDRKFNGHSRADPHKHIAEFVEVCGMFRYGNNNADAIKLKFFPSSLAGEAKIWFNELSPGVITTWEETRQAFCSLSAQKPANDLVQEPVLQSQNPKSEERYKRITKLRFKTLKQSYGRIADHQSLRPPAFQDVNDDTCFRMDVIDEITEDELDDLLDDSKPFLNTSEKISETPLDKEFDKFMSRSVQE</sequence>